<dbReference type="PROSITE" id="PS50096">
    <property type="entry name" value="IQ"/>
    <property type="match status" value="2"/>
</dbReference>
<evidence type="ECO:0000256" key="4">
    <source>
        <dbReference type="ARBA" id="ARBA00022860"/>
    </source>
</evidence>
<dbReference type="GO" id="GO:0007051">
    <property type="term" value="P:spindle organization"/>
    <property type="evidence" value="ECO:0007669"/>
    <property type="project" value="TreeGrafter"/>
</dbReference>
<keyword evidence="6" id="KW-1185">Reference proteome</keyword>
<dbReference type="InterPro" id="IPR027417">
    <property type="entry name" value="P-loop_NTPase"/>
</dbReference>
<organism evidence="5 6">
    <name type="scientific">Desmophyllum pertusum</name>
    <dbReference type="NCBI Taxonomy" id="174260"/>
    <lineage>
        <taxon>Eukaryota</taxon>
        <taxon>Metazoa</taxon>
        <taxon>Cnidaria</taxon>
        <taxon>Anthozoa</taxon>
        <taxon>Hexacorallia</taxon>
        <taxon>Scleractinia</taxon>
        <taxon>Caryophylliina</taxon>
        <taxon>Caryophylliidae</taxon>
        <taxon>Desmophyllum</taxon>
    </lineage>
</organism>
<dbReference type="EMBL" id="MU826353">
    <property type="protein sequence ID" value="KAJ7380421.1"/>
    <property type="molecule type" value="Genomic_DNA"/>
</dbReference>
<evidence type="ECO:0000256" key="3">
    <source>
        <dbReference type="ARBA" id="ARBA00022737"/>
    </source>
</evidence>
<accession>A0A9W9ZF81</accession>
<evidence type="ECO:0000313" key="6">
    <source>
        <dbReference type="Proteomes" id="UP001163046"/>
    </source>
</evidence>
<comment type="caution">
    <text evidence="5">The sequence shown here is derived from an EMBL/GenBank/DDBJ whole genome shotgun (WGS) entry which is preliminary data.</text>
</comment>
<evidence type="ECO:0000313" key="5">
    <source>
        <dbReference type="EMBL" id="KAJ7380421.1"/>
    </source>
</evidence>
<gene>
    <name evidence="5" type="primary">SPATA17</name>
    <name evidence="5" type="ORF">OS493_008878</name>
</gene>
<dbReference type="InterPro" id="IPR051185">
    <property type="entry name" value="ASPM"/>
</dbReference>
<dbReference type="GO" id="GO:0000278">
    <property type="term" value="P:mitotic cell cycle"/>
    <property type="evidence" value="ECO:0007669"/>
    <property type="project" value="TreeGrafter"/>
</dbReference>
<sequence length="430" mass="50787">MCNARCPVAEQALGMRRLALVSMAAIKTERQNGDFRNPDGVKKKSCQPIIRREEALILVSVHFKLQKTAEFYGFCMSTFIQAFLLFSLTVLDAEDQRNKEFQATLKIQCWFRGTKVRAYLRFLHYCATTIQRHYRGHKGREIYRRLVQENLTKMRIDFYNKQATIIQKFWRGYYIRKYIYNYYSRKRYLEGVLTKNKVVRKELEEFALKSWQENRLKKDLEEKLVKEMKARKTHYFVSTHQISGVYNSPFYPPQPSAKEIELRNARPLSHRSRRKLRSQLPSDAAEILNQSQSIKIVSSEYRTVPLPPISMKSAGKVQGPFRTPDEVWQQRHKPLSPSLRVATSYLSAEDSRTDMKANEWVTRLIDDKFVPFTHRERPYDPLLHTTSQYGSLPYGTQHFREEDQERHITPSRFQTVVSPIPVFEQFGKTY</sequence>
<dbReference type="OrthoDB" id="190375at2759"/>
<comment type="subcellular location">
    <subcellularLocation>
        <location evidence="1">Cytoplasm</location>
    </subcellularLocation>
</comment>
<dbReference type="PANTHER" id="PTHR22706">
    <property type="entry name" value="ASSEMBLY FACTOR FOR SPINDLE MICROTUBULES"/>
    <property type="match status" value="1"/>
</dbReference>
<keyword evidence="4" id="KW-0112">Calmodulin-binding</keyword>
<dbReference type="SUPFAM" id="SSF52540">
    <property type="entry name" value="P-loop containing nucleoside triphosphate hydrolases"/>
    <property type="match status" value="1"/>
</dbReference>
<evidence type="ECO:0000256" key="1">
    <source>
        <dbReference type="ARBA" id="ARBA00004496"/>
    </source>
</evidence>
<dbReference type="GO" id="GO:0051295">
    <property type="term" value="P:establishment of meiotic spindle localization"/>
    <property type="evidence" value="ECO:0007669"/>
    <property type="project" value="TreeGrafter"/>
</dbReference>
<dbReference type="Gene3D" id="1.20.5.190">
    <property type="match status" value="2"/>
</dbReference>
<dbReference type="InterPro" id="IPR000048">
    <property type="entry name" value="IQ_motif_EF-hand-BS"/>
</dbReference>
<dbReference type="PANTHER" id="PTHR22706:SF1">
    <property type="entry name" value="ASSEMBLY FACTOR FOR SPINDLE MICROTUBULES"/>
    <property type="match status" value="1"/>
</dbReference>
<reference evidence="5" key="1">
    <citation type="submission" date="2023-01" db="EMBL/GenBank/DDBJ databases">
        <title>Genome assembly of the deep-sea coral Lophelia pertusa.</title>
        <authorList>
            <person name="Herrera S."/>
            <person name="Cordes E."/>
        </authorList>
    </citation>
    <scope>NUCLEOTIDE SEQUENCE</scope>
    <source>
        <strain evidence="5">USNM1676648</strain>
        <tissue evidence="5">Polyp</tissue>
    </source>
</reference>
<protein>
    <submittedName>
        <fullName evidence="5">Spermatogenesis-associated protein 17</fullName>
    </submittedName>
</protein>
<dbReference type="Proteomes" id="UP001163046">
    <property type="component" value="Unassembled WGS sequence"/>
</dbReference>
<dbReference type="Pfam" id="PF00612">
    <property type="entry name" value="IQ"/>
    <property type="match status" value="3"/>
</dbReference>
<dbReference type="GO" id="GO:0005737">
    <property type="term" value="C:cytoplasm"/>
    <property type="evidence" value="ECO:0007669"/>
    <property type="project" value="UniProtKB-SubCell"/>
</dbReference>
<keyword evidence="2" id="KW-0963">Cytoplasm</keyword>
<keyword evidence="3" id="KW-0677">Repeat</keyword>
<proteinExistence type="predicted"/>
<dbReference type="SMART" id="SM00015">
    <property type="entry name" value="IQ"/>
    <property type="match status" value="3"/>
</dbReference>
<dbReference type="AlphaFoldDB" id="A0A9W9ZF81"/>
<evidence type="ECO:0000256" key="2">
    <source>
        <dbReference type="ARBA" id="ARBA00022490"/>
    </source>
</evidence>
<dbReference type="GO" id="GO:0005516">
    <property type="term" value="F:calmodulin binding"/>
    <property type="evidence" value="ECO:0007669"/>
    <property type="project" value="UniProtKB-KW"/>
</dbReference>
<name>A0A9W9ZF81_9CNID</name>
<dbReference type="GO" id="GO:0000922">
    <property type="term" value="C:spindle pole"/>
    <property type="evidence" value="ECO:0007669"/>
    <property type="project" value="TreeGrafter"/>
</dbReference>